<name>A0A1I7TCT5_9PELO</name>
<dbReference type="WBParaSite" id="Csp11.Scaffold582.g4657.t1">
    <property type="protein sequence ID" value="Csp11.Scaffold582.g4657.t1"/>
    <property type="gene ID" value="Csp11.Scaffold582.g4657"/>
</dbReference>
<accession>A0A1I7TCT5</accession>
<feature type="transmembrane region" description="Helical" evidence="1">
    <location>
        <begin position="15"/>
        <end position="32"/>
    </location>
</feature>
<reference evidence="3" key="1">
    <citation type="submission" date="2016-11" db="UniProtKB">
        <authorList>
            <consortium name="WormBaseParasite"/>
        </authorList>
    </citation>
    <scope>IDENTIFICATION</scope>
</reference>
<dbReference type="Proteomes" id="UP000095282">
    <property type="component" value="Unplaced"/>
</dbReference>
<evidence type="ECO:0000313" key="2">
    <source>
        <dbReference type="Proteomes" id="UP000095282"/>
    </source>
</evidence>
<dbReference type="STRING" id="1561998.A0A1I7TCT5"/>
<organism evidence="2 3">
    <name type="scientific">Caenorhabditis tropicalis</name>
    <dbReference type="NCBI Taxonomy" id="1561998"/>
    <lineage>
        <taxon>Eukaryota</taxon>
        <taxon>Metazoa</taxon>
        <taxon>Ecdysozoa</taxon>
        <taxon>Nematoda</taxon>
        <taxon>Chromadorea</taxon>
        <taxon>Rhabditida</taxon>
        <taxon>Rhabditina</taxon>
        <taxon>Rhabditomorpha</taxon>
        <taxon>Rhabditoidea</taxon>
        <taxon>Rhabditidae</taxon>
        <taxon>Peloderinae</taxon>
        <taxon>Caenorhabditis</taxon>
    </lineage>
</organism>
<keyword evidence="1" id="KW-1133">Transmembrane helix</keyword>
<keyword evidence="2" id="KW-1185">Reference proteome</keyword>
<evidence type="ECO:0000313" key="3">
    <source>
        <dbReference type="WBParaSite" id="Csp11.Scaffold582.g4657.t1"/>
    </source>
</evidence>
<protein>
    <submittedName>
        <fullName evidence="3">Uncharacterized protein</fullName>
    </submittedName>
</protein>
<sequence>MEDENYPLLPRKEEARLPAAPLLGLIGPALFFETPRRFRFKSISVDISGWMERSERRMKIEFAGNSNELFWDSILFTRLGCHRL</sequence>
<dbReference type="AlphaFoldDB" id="A0A1I7TCT5"/>
<keyword evidence="1" id="KW-0472">Membrane</keyword>
<keyword evidence="1" id="KW-0812">Transmembrane</keyword>
<evidence type="ECO:0000256" key="1">
    <source>
        <dbReference type="SAM" id="Phobius"/>
    </source>
</evidence>
<proteinExistence type="predicted"/>